<dbReference type="PANTHER" id="PTHR42923:SF3">
    <property type="entry name" value="PROTOPORPHYRINOGEN OXIDASE"/>
    <property type="match status" value="1"/>
</dbReference>
<feature type="domain" description="Amine oxidase" evidence="2">
    <location>
        <begin position="16"/>
        <end position="470"/>
    </location>
</feature>
<dbReference type="Pfam" id="PF01593">
    <property type="entry name" value="Amino_oxidase"/>
    <property type="match status" value="1"/>
</dbReference>
<dbReference type="PRINTS" id="PR00420">
    <property type="entry name" value="RNGMNOXGNASE"/>
</dbReference>
<dbReference type="SUPFAM" id="SSF54373">
    <property type="entry name" value="FAD-linked reductases, C-terminal domain"/>
    <property type="match status" value="1"/>
</dbReference>
<dbReference type="Proteomes" id="UP000501387">
    <property type="component" value="Chromosome"/>
</dbReference>
<dbReference type="Gene3D" id="1.10.3110.10">
    <property type="entry name" value="protoporphyrinogen ix oxidase, domain 3"/>
    <property type="match status" value="1"/>
</dbReference>
<dbReference type="EMBL" id="CP049934">
    <property type="protein sequence ID" value="QIM15597.1"/>
    <property type="molecule type" value="Genomic_DNA"/>
</dbReference>
<dbReference type="SUPFAM" id="SSF51905">
    <property type="entry name" value="FAD/NAD(P)-binding domain"/>
    <property type="match status" value="1"/>
</dbReference>
<evidence type="ECO:0000259" key="2">
    <source>
        <dbReference type="Pfam" id="PF01593"/>
    </source>
</evidence>
<name>A0A6G8FGW9_9MICO</name>
<evidence type="ECO:0000313" key="3">
    <source>
        <dbReference type="EMBL" id="QIM15597.1"/>
    </source>
</evidence>
<dbReference type="RefSeq" id="WP_166321840.1">
    <property type="nucleotide sequence ID" value="NZ_CP049934.1"/>
</dbReference>
<dbReference type="PANTHER" id="PTHR42923">
    <property type="entry name" value="PROTOPORPHYRINOGEN OXIDASE"/>
    <property type="match status" value="1"/>
</dbReference>
<feature type="region of interest" description="Disordered" evidence="1">
    <location>
        <begin position="413"/>
        <end position="438"/>
    </location>
</feature>
<dbReference type="GO" id="GO:0016491">
    <property type="term" value="F:oxidoreductase activity"/>
    <property type="evidence" value="ECO:0007669"/>
    <property type="project" value="InterPro"/>
</dbReference>
<dbReference type="InterPro" id="IPR036188">
    <property type="entry name" value="FAD/NAD-bd_sf"/>
</dbReference>
<evidence type="ECO:0000256" key="1">
    <source>
        <dbReference type="SAM" id="MobiDB-lite"/>
    </source>
</evidence>
<keyword evidence="4" id="KW-1185">Reference proteome</keyword>
<dbReference type="Gene3D" id="3.90.660.20">
    <property type="entry name" value="Protoporphyrinogen oxidase, mitochondrial, domain 2"/>
    <property type="match status" value="1"/>
</dbReference>
<feature type="compositionally biased region" description="Low complexity" evidence="1">
    <location>
        <begin position="423"/>
        <end position="436"/>
    </location>
</feature>
<sequence length="488" mass="50831">MTEQFEPRVAVIGGGLAGLVAAWELARAGVGVSLFERSERLGGRIASAEIHGVRFDVGPESYATRGGEVERLLVDLGMRECITPTAGGRSWIVGDGRAAPLPAAAAIGIPAQPLSREVRRIIGLGGALRCAIEPWLPRSVGATAPSLGALVRARLGQRTLDRLVDPVVRGVYSARADALPLSAVPGLARAYRDRGTLRAAARTQRGSARASGAAVAGLRGGIHTLVTRLVDELELLGVELRLNAEVTAMRELVSGAGAAWEVSAGDDVERFDAVVVTVPGVVPPRRLSETGGRVETQAPAQRIEVLALLVESAALNAGPRGTGVLVADDARYATPPIAAKALTHANMKWRWLAEQLPPDHHLLRLSYGQRGSEAVTLPLADEAAGRLALADASAILGVPVEALSLRGIVRQQHTLPTSRQPESTKSTESTESVEPTALTPPGVVCAGEWVAGTGFAAVVPSARAAAATVLQALNASIFQPDPTRRSAP</sequence>
<evidence type="ECO:0000313" key="4">
    <source>
        <dbReference type="Proteomes" id="UP000501387"/>
    </source>
</evidence>
<dbReference type="Gene3D" id="3.50.50.60">
    <property type="entry name" value="FAD/NAD(P)-binding domain"/>
    <property type="match status" value="1"/>
</dbReference>
<organism evidence="3 4">
    <name type="scientific">Leucobacter insecticola</name>
    <dbReference type="NCBI Taxonomy" id="2714934"/>
    <lineage>
        <taxon>Bacteria</taxon>
        <taxon>Bacillati</taxon>
        <taxon>Actinomycetota</taxon>
        <taxon>Actinomycetes</taxon>
        <taxon>Micrococcales</taxon>
        <taxon>Microbacteriaceae</taxon>
        <taxon>Leucobacter</taxon>
    </lineage>
</organism>
<dbReference type="InterPro" id="IPR002937">
    <property type="entry name" value="Amino_oxidase"/>
</dbReference>
<accession>A0A6G8FGW9</accession>
<gene>
    <name evidence="3" type="ORF">G7067_02880</name>
</gene>
<dbReference type="KEGG" id="lins:G7067_02880"/>
<reference evidence="3 4" key="1">
    <citation type="submission" date="2020-03" db="EMBL/GenBank/DDBJ databases">
        <title>Leucobacter sp. nov., isolated from beetles.</title>
        <authorList>
            <person name="Hyun D.-W."/>
            <person name="Bae J.-W."/>
        </authorList>
    </citation>
    <scope>NUCLEOTIDE SEQUENCE [LARGE SCALE GENOMIC DNA]</scope>
    <source>
        <strain evidence="3 4">HDW9B</strain>
    </source>
</reference>
<dbReference type="InterPro" id="IPR050464">
    <property type="entry name" value="Zeta_carotene_desat/Oxidored"/>
</dbReference>
<dbReference type="AlphaFoldDB" id="A0A6G8FGW9"/>
<protein>
    <submittedName>
        <fullName evidence="3">NAD(P)-binding protein</fullName>
    </submittedName>
</protein>
<proteinExistence type="predicted"/>